<dbReference type="PANTHER" id="PTHR11452:SF75">
    <property type="entry name" value="ALPHA-GALACTOSIDASE MEL1"/>
    <property type="match status" value="1"/>
</dbReference>
<organism evidence="5 6">
    <name type="scientific">Mucilaginibacter humi</name>
    <dbReference type="NCBI Taxonomy" id="2732510"/>
    <lineage>
        <taxon>Bacteria</taxon>
        <taxon>Pseudomonadati</taxon>
        <taxon>Bacteroidota</taxon>
        <taxon>Sphingobacteriia</taxon>
        <taxon>Sphingobacteriales</taxon>
        <taxon>Sphingobacteriaceae</taxon>
        <taxon>Mucilaginibacter</taxon>
    </lineage>
</organism>
<accession>A0ABX1W2L9</accession>
<keyword evidence="6" id="KW-1185">Reference proteome</keyword>
<sequence>MPGPKTCGGYLGSYQHEDDDALTYAEWGIDYLKYDWCSYGQIAPRNPNLDEMKKPYQVMRASLNKANRDILYSFCQYGMGDVWNWGAEAGGNSWRTTGDIVDTGPACRVLALTRIKQHRLPVPDILTTLICWL</sequence>
<evidence type="ECO:0000256" key="3">
    <source>
        <dbReference type="ARBA" id="ARBA00023295"/>
    </source>
</evidence>
<dbReference type="PRINTS" id="PR00740">
    <property type="entry name" value="GLHYDRLASE27"/>
</dbReference>
<dbReference type="Proteomes" id="UP000566071">
    <property type="component" value="Unassembled WGS sequence"/>
</dbReference>
<evidence type="ECO:0000256" key="4">
    <source>
        <dbReference type="RuleBase" id="RU361168"/>
    </source>
</evidence>
<dbReference type="InterPro" id="IPR002241">
    <property type="entry name" value="Glyco_hydro_27"/>
</dbReference>
<evidence type="ECO:0000313" key="5">
    <source>
        <dbReference type="EMBL" id="NNU33858.1"/>
    </source>
</evidence>
<dbReference type="SUPFAM" id="SSF51445">
    <property type="entry name" value="(Trans)glycosidases"/>
    <property type="match status" value="1"/>
</dbReference>
<name>A0ABX1W2L9_9SPHI</name>
<dbReference type="Gene3D" id="3.20.20.70">
    <property type="entry name" value="Aldolase class I"/>
    <property type="match status" value="1"/>
</dbReference>
<proteinExistence type="inferred from homology"/>
<dbReference type="EC" id="3.2.1.22" evidence="4"/>
<evidence type="ECO:0000256" key="2">
    <source>
        <dbReference type="ARBA" id="ARBA00022801"/>
    </source>
</evidence>
<comment type="catalytic activity">
    <reaction evidence="4">
        <text>Hydrolysis of terminal, non-reducing alpha-D-galactose residues in alpha-D-galactosides, including galactose oligosaccharides, galactomannans and galactolipids.</text>
        <dbReference type="EC" id="3.2.1.22"/>
    </reaction>
</comment>
<dbReference type="RefSeq" id="WP_175269550.1">
    <property type="nucleotide sequence ID" value="NZ_JABFCR010000022.1"/>
</dbReference>
<dbReference type="Pfam" id="PF16499">
    <property type="entry name" value="Melibiase_2"/>
    <property type="match status" value="1"/>
</dbReference>
<dbReference type="InterPro" id="IPR013785">
    <property type="entry name" value="Aldolase_TIM"/>
</dbReference>
<evidence type="ECO:0000256" key="1">
    <source>
        <dbReference type="ARBA" id="ARBA00009743"/>
    </source>
</evidence>
<keyword evidence="2 4" id="KW-0378">Hydrolase</keyword>
<gene>
    <name evidence="5" type="ORF">HK413_06330</name>
</gene>
<keyword evidence="3 4" id="KW-0326">Glycosidase</keyword>
<comment type="similarity">
    <text evidence="1 4">Belongs to the glycosyl hydrolase 27 family.</text>
</comment>
<dbReference type="InterPro" id="IPR017853">
    <property type="entry name" value="GH"/>
</dbReference>
<reference evidence="5 6" key="1">
    <citation type="submission" date="2020-05" db="EMBL/GenBank/DDBJ databases">
        <authorList>
            <person name="Khan S.A."/>
            <person name="Jeon C.O."/>
            <person name="Chun B.H."/>
        </authorList>
    </citation>
    <scope>NUCLEOTIDE SEQUENCE [LARGE SCALE GENOMIC DNA]</scope>
    <source>
        <strain evidence="5 6">S1162</strain>
    </source>
</reference>
<dbReference type="PANTHER" id="PTHR11452">
    <property type="entry name" value="ALPHA-GALACTOSIDASE/ALPHA-N-ACETYLGALACTOSAMINIDASE"/>
    <property type="match status" value="1"/>
</dbReference>
<comment type="caution">
    <text evidence="5">The sequence shown here is derived from an EMBL/GenBank/DDBJ whole genome shotgun (WGS) entry which is preliminary data.</text>
</comment>
<dbReference type="EMBL" id="JABFCR010000022">
    <property type="protein sequence ID" value="NNU33858.1"/>
    <property type="molecule type" value="Genomic_DNA"/>
</dbReference>
<evidence type="ECO:0000313" key="6">
    <source>
        <dbReference type="Proteomes" id="UP000566071"/>
    </source>
</evidence>
<protein>
    <recommendedName>
        <fullName evidence="4">Alpha-galactosidase</fullName>
        <ecNumber evidence="4">3.2.1.22</ecNumber>
    </recommendedName>
    <alternativeName>
        <fullName evidence="4">Melibiase</fullName>
    </alternativeName>
</protein>
<keyword evidence="4" id="KW-1015">Disulfide bond</keyword>